<dbReference type="InterPro" id="IPR007219">
    <property type="entry name" value="XnlR_reg_dom"/>
</dbReference>
<reference evidence="4" key="1">
    <citation type="submission" date="2019-05" db="EMBL/GenBank/DDBJ databases">
        <authorList>
            <person name="Piombo E."/>
        </authorList>
    </citation>
    <scope>NUCLEOTIDE SEQUENCE</scope>
    <source>
        <strain evidence="4">C2S</strain>
    </source>
</reference>
<evidence type="ECO:0000256" key="1">
    <source>
        <dbReference type="ARBA" id="ARBA00022723"/>
    </source>
</evidence>
<dbReference type="EMBL" id="CABFJX010000279">
    <property type="protein sequence ID" value="VTT70148.1"/>
    <property type="molecule type" value="Genomic_DNA"/>
</dbReference>
<feature type="region of interest" description="Disordered" evidence="3">
    <location>
        <begin position="1"/>
        <end position="41"/>
    </location>
</feature>
<dbReference type="SMART" id="SM00906">
    <property type="entry name" value="Fungal_trans"/>
    <property type="match status" value="1"/>
</dbReference>
<organism evidence="4 5">
    <name type="scientific">Fusarium fujikuroi</name>
    <name type="common">Bakanae and foot rot disease fungus</name>
    <name type="synonym">Gibberella fujikuroi</name>
    <dbReference type="NCBI Taxonomy" id="5127"/>
    <lineage>
        <taxon>Eukaryota</taxon>
        <taxon>Fungi</taxon>
        <taxon>Dikarya</taxon>
        <taxon>Ascomycota</taxon>
        <taxon>Pezizomycotina</taxon>
        <taxon>Sordariomycetes</taxon>
        <taxon>Hypocreomycetidae</taxon>
        <taxon>Hypocreales</taxon>
        <taxon>Nectriaceae</taxon>
        <taxon>Fusarium</taxon>
        <taxon>Fusarium fujikuroi species complex</taxon>
    </lineage>
</organism>
<dbReference type="PANTHER" id="PTHR31668">
    <property type="entry name" value="GLUCOSE TRANSPORT TRANSCRIPTION REGULATOR RGT1-RELATED-RELATED"/>
    <property type="match status" value="1"/>
</dbReference>
<keyword evidence="2" id="KW-0539">Nucleus</keyword>
<dbReference type="SMART" id="SM00066">
    <property type="entry name" value="GAL4"/>
    <property type="match status" value="1"/>
</dbReference>
<dbReference type="GO" id="GO:0006351">
    <property type="term" value="P:DNA-templated transcription"/>
    <property type="evidence" value="ECO:0007669"/>
    <property type="project" value="InterPro"/>
</dbReference>
<feature type="region of interest" description="Disordered" evidence="3">
    <location>
        <begin position="993"/>
        <end position="1016"/>
    </location>
</feature>
<feature type="region of interest" description="Disordered" evidence="3">
    <location>
        <begin position="663"/>
        <end position="777"/>
    </location>
</feature>
<dbReference type="PROSITE" id="PS50048">
    <property type="entry name" value="ZN2_CY6_FUNGAL_2"/>
    <property type="match status" value="1"/>
</dbReference>
<dbReference type="InterPro" id="IPR001138">
    <property type="entry name" value="Zn2Cys6_DnaBD"/>
</dbReference>
<feature type="compositionally biased region" description="Basic and acidic residues" evidence="3">
    <location>
        <begin position="85"/>
        <end position="101"/>
    </location>
</feature>
<dbReference type="GO" id="GO:0008270">
    <property type="term" value="F:zinc ion binding"/>
    <property type="evidence" value="ECO:0007669"/>
    <property type="project" value="InterPro"/>
</dbReference>
<dbReference type="CDD" id="cd00067">
    <property type="entry name" value="GAL4"/>
    <property type="match status" value="1"/>
</dbReference>
<name>A0A5Q3DKQ3_FUSFU</name>
<dbReference type="CDD" id="cd12148">
    <property type="entry name" value="fungal_TF_MHR"/>
    <property type="match status" value="1"/>
</dbReference>
<dbReference type="GO" id="GO:0001080">
    <property type="term" value="P:nitrogen catabolite activation of transcription from RNA polymerase II promoter"/>
    <property type="evidence" value="ECO:0007669"/>
    <property type="project" value="TreeGrafter"/>
</dbReference>
<evidence type="ECO:0000313" key="4">
    <source>
        <dbReference type="EMBL" id="VTT70148.1"/>
    </source>
</evidence>
<comment type="caution">
    <text evidence="4">The sequence shown here is derived from an EMBL/GenBank/DDBJ whole genome shotgun (WGS) entry which is preliminary data.</text>
</comment>
<dbReference type="PROSITE" id="PS00463">
    <property type="entry name" value="ZN2_CY6_FUNGAL_1"/>
    <property type="match status" value="1"/>
</dbReference>
<feature type="compositionally biased region" description="Basic and acidic residues" evidence="3">
    <location>
        <begin position="679"/>
        <end position="698"/>
    </location>
</feature>
<dbReference type="PANTHER" id="PTHR31668:SF4">
    <property type="entry name" value="TRANSCRIPTIONAL ACTIVATOR PROTEIN DAL81"/>
    <property type="match status" value="1"/>
</dbReference>
<proteinExistence type="predicted"/>
<dbReference type="Proteomes" id="UP000760494">
    <property type="component" value="Unassembled WGS sequence"/>
</dbReference>
<dbReference type="Pfam" id="PF04082">
    <property type="entry name" value="Fungal_trans"/>
    <property type="match status" value="1"/>
</dbReference>
<keyword evidence="1" id="KW-0479">Metal-binding</keyword>
<dbReference type="GO" id="GO:0003677">
    <property type="term" value="F:DNA binding"/>
    <property type="evidence" value="ECO:0007669"/>
    <property type="project" value="InterPro"/>
</dbReference>
<sequence length="1053" mass="117082">MFSHPLHGAGQSDLSRSGSGSGRPLMATSGASVGNANARARPCDTCRVRKTRCVKEEGQTRCVLCTFHNQPCTFLRGPTPRQRRQNREKEREKQNDARDGDENQGNSTTSPVAGLEMGASPSSRHGDAASTPASVESNQQFTQMQQVMPFEDNMPEPSRPSILSNTLGLDLKTHAEYIGPTDYRDPVLLDLHRPNLLNQEAPPLPTTSTFARRLDYQTVFLVHPDESTASEKMRIADLDAIEATVHPLGRTLVDLYFRIVHPSFPILHKDVFISKHRLSHRHFAPSLLAAVYLVALDWQLYDSQLAGREVESIPDPAALEELAERTINQDMRRPKLSTLEAGLLLLQRNRKIVESGSHTHPMSNRMFTAQIVAMAQDLGIHIDCSSWSIPAWEVGLRRRLAWALYMQDRWGACVHGRPFLIQDNDWDVRPCTAPDYPELGQMDPEANPDHTSPIIVGWDLFIRHIELTQILSDVIRTFYSAAATRVGGTLDQMGVVAAVELAKPLVFRLREWHANLPARLQLQNTQLRELCANGALHLAHAAVEIALHRALVRITTPDTPASLYEVLRSTARAKLQSAIELLGSLRPEHTAAFWGSAAAYQAAEIGSLAGLLWATADSFDEMAWCASRVDELRWALRVRGAAAPFAREALRLLERDIGGLGMHEDVEKTSNGEEQATTGEKHQIQHDSPDAKRTKKEAGQTTLDDVVIISDDSKDNDSAAEKEDDSKAKSDKKEEINGKESKSDDKKESNGKDSETNGKQETNGKDAVQPSEEPDVPSSILEKGIIYFFIRGRVNLEDPESVDDIARSFIMLRPIAKDARLGDGPIADSGNSRILALPKKTLPESGKERYMVFVEKSGASYDEIKKEFLSADEYETKTAGTRRTPPAKPVGEGVYAITSTGRESHLAYLTTLPEKLEEVQKELGLKEKGSFIISTKNPQYPGPQNTQLPQGPDFPKEIIDEFRSLRWLPSKPSHFDYPNAQILLIGESDGIEKAVEPQKKDQKDGKEEPETVLEHLEDDDVKRMKHLADDQSAAIYADLHVQAKDYPKMQTTF</sequence>
<accession>A0A5Q3DKQ3</accession>
<dbReference type="GO" id="GO:0005634">
    <property type="term" value="C:nucleus"/>
    <property type="evidence" value="ECO:0007669"/>
    <property type="project" value="TreeGrafter"/>
</dbReference>
<feature type="region of interest" description="Disordered" evidence="3">
    <location>
        <begin position="73"/>
        <end position="139"/>
    </location>
</feature>
<gene>
    <name evidence="4" type="ORF">C2S_7865</name>
</gene>
<dbReference type="InterPro" id="IPR036864">
    <property type="entry name" value="Zn2-C6_fun-type_DNA-bd_sf"/>
</dbReference>
<evidence type="ECO:0000256" key="3">
    <source>
        <dbReference type="SAM" id="MobiDB-lite"/>
    </source>
</evidence>
<dbReference type="SUPFAM" id="SSF57701">
    <property type="entry name" value="Zn2/Cys6 DNA-binding domain"/>
    <property type="match status" value="1"/>
</dbReference>
<evidence type="ECO:0000256" key="2">
    <source>
        <dbReference type="ARBA" id="ARBA00023242"/>
    </source>
</evidence>
<dbReference type="InterPro" id="IPR050797">
    <property type="entry name" value="Carb_Metab_Trans_Reg"/>
</dbReference>
<protein>
    <submittedName>
        <fullName evidence="4">Uncharacterized protein</fullName>
    </submittedName>
</protein>
<dbReference type="GO" id="GO:0000981">
    <property type="term" value="F:DNA-binding transcription factor activity, RNA polymerase II-specific"/>
    <property type="evidence" value="ECO:0007669"/>
    <property type="project" value="InterPro"/>
</dbReference>
<evidence type="ECO:0000313" key="5">
    <source>
        <dbReference type="Proteomes" id="UP000760494"/>
    </source>
</evidence>
<feature type="compositionally biased region" description="Basic and acidic residues" evidence="3">
    <location>
        <begin position="711"/>
        <end position="764"/>
    </location>
</feature>
<dbReference type="AlphaFoldDB" id="A0A5Q3DKQ3"/>